<dbReference type="EMBL" id="JAGFMF010011386">
    <property type="protein sequence ID" value="KAG8524543.1"/>
    <property type="molecule type" value="Genomic_DNA"/>
</dbReference>
<evidence type="ECO:0000256" key="5">
    <source>
        <dbReference type="ARBA" id="ARBA00022989"/>
    </source>
</evidence>
<feature type="transmembrane region" description="Helical" evidence="10">
    <location>
        <begin position="579"/>
        <end position="596"/>
    </location>
</feature>
<evidence type="ECO:0000256" key="4">
    <source>
        <dbReference type="ARBA" id="ARBA00022692"/>
    </source>
</evidence>
<comment type="caution">
    <text evidence="11">The sequence shown here is derived from an EMBL/GenBank/DDBJ whole genome shotgun (WGS) entry which is preliminary data.</text>
</comment>
<dbReference type="PANTHER" id="PTHR10283">
    <property type="entry name" value="SOLUTE CARRIER FAMILY 13 MEMBER"/>
    <property type="match status" value="1"/>
</dbReference>
<keyword evidence="12" id="KW-1185">Reference proteome</keyword>
<feature type="region of interest" description="Disordered" evidence="9">
    <location>
        <begin position="383"/>
        <end position="403"/>
    </location>
</feature>
<dbReference type="GO" id="GO:0015382">
    <property type="term" value="F:sodium:sulfate symporter activity"/>
    <property type="evidence" value="ECO:0007669"/>
    <property type="project" value="TreeGrafter"/>
</dbReference>
<gene>
    <name evidence="11" type="ORF">J0S82_004344</name>
</gene>
<dbReference type="InterPro" id="IPR031312">
    <property type="entry name" value="Na/sul_symport_CS"/>
</dbReference>
<dbReference type="InterPro" id="IPR001898">
    <property type="entry name" value="SLC13A/DASS"/>
</dbReference>
<feature type="transmembrane region" description="Helical" evidence="10">
    <location>
        <begin position="540"/>
        <end position="559"/>
    </location>
</feature>
<evidence type="ECO:0000256" key="9">
    <source>
        <dbReference type="SAM" id="MobiDB-lite"/>
    </source>
</evidence>
<evidence type="ECO:0000313" key="11">
    <source>
        <dbReference type="EMBL" id="KAG8524543.1"/>
    </source>
</evidence>
<proteinExistence type="inferred from homology"/>
<dbReference type="AlphaFoldDB" id="A0A8J6E3Q9"/>
<evidence type="ECO:0000256" key="1">
    <source>
        <dbReference type="ARBA" id="ARBA00004141"/>
    </source>
</evidence>
<keyword evidence="4 10" id="KW-0812">Transmembrane</keyword>
<dbReference type="Proteomes" id="UP000700334">
    <property type="component" value="Unassembled WGS sequence"/>
</dbReference>
<dbReference type="PANTHER" id="PTHR10283:SF65">
    <property type="entry name" value="SOLUTE CARRIER FAMILY 13 MEMBER 1"/>
    <property type="match status" value="1"/>
</dbReference>
<feature type="transmembrane region" description="Helical" evidence="10">
    <location>
        <begin position="772"/>
        <end position="792"/>
    </location>
</feature>
<reference evidence="11" key="1">
    <citation type="journal article" date="2021" name="Evol. Appl.">
        <title>The genome of the Pyrenean desman and the effects of bottlenecks and inbreeding on the genomic landscape of an endangered species.</title>
        <authorList>
            <person name="Escoda L."/>
            <person name="Castresana J."/>
        </authorList>
    </citation>
    <scope>NUCLEOTIDE SEQUENCE</scope>
    <source>
        <strain evidence="11">IBE-C5619</strain>
    </source>
</reference>
<feature type="transmembrane region" description="Helical" evidence="10">
    <location>
        <begin position="710"/>
        <end position="729"/>
    </location>
</feature>
<accession>A0A8J6E3Q9</accession>
<dbReference type="OrthoDB" id="6493944at2759"/>
<evidence type="ECO:0000256" key="7">
    <source>
        <dbReference type="ARBA" id="ARBA00023136"/>
    </source>
</evidence>
<feature type="transmembrane region" description="Helical" evidence="10">
    <location>
        <begin position="268"/>
        <end position="287"/>
    </location>
</feature>
<keyword evidence="8" id="KW-0406">Ion transport</keyword>
<evidence type="ECO:0000256" key="6">
    <source>
        <dbReference type="ARBA" id="ARBA00023053"/>
    </source>
</evidence>
<keyword evidence="8" id="KW-0739">Sodium transport</keyword>
<feature type="transmembrane region" description="Helical" evidence="10">
    <location>
        <begin position="482"/>
        <end position="504"/>
    </location>
</feature>
<dbReference type="PROSITE" id="PS01271">
    <property type="entry name" value="NA_SULFATE"/>
    <property type="match status" value="1"/>
</dbReference>
<evidence type="ECO:0000256" key="10">
    <source>
        <dbReference type="SAM" id="Phobius"/>
    </source>
</evidence>
<evidence type="ECO:0000256" key="8">
    <source>
        <dbReference type="ARBA" id="ARBA00023201"/>
    </source>
</evidence>
<dbReference type="Pfam" id="PF00939">
    <property type="entry name" value="Na_sulph_symp"/>
    <property type="match status" value="1"/>
</dbReference>
<evidence type="ECO:0000313" key="12">
    <source>
        <dbReference type="Proteomes" id="UP000700334"/>
    </source>
</evidence>
<comment type="similarity">
    <text evidence="2">Belongs to the SLC13A/DASS transporter (TC 2.A.47) family. NADC subfamily.</text>
</comment>
<comment type="subcellular location">
    <subcellularLocation>
        <location evidence="1">Membrane</location>
        <topology evidence="1">Multi-pass membrane protein</topology>
    </subcellularLocation>
</comment>
<evidence type="ECO:0000256" key="2">
    <source>
        <dbReference type="ARBA" id="ARBA00006772"/>
    </source>
</evidence>
<dbReference type="GO" id="GO:0005886">
    <property type="term" value="C:plasma membrane"/>
    <property type="evidence" value="ECO:0007669"/>
    <property type="project" value="TreeGrafter"/>
</dbReference>
<evidence type="ECO:0000256" key="3">
    <source>
        <dbReference type="ARBA" id="ARBA00022448"/>
    </source>
</evidence>
<feature type="compositionally biased region" description="Low complexity" evidence="9">
    <location>
        <begin position="59"/>
        <end position="70"/>
    </location>
</feature>
<name>A0A8J6E3Q9_GALPY</name>
<feature type="transmembrane region" description="Helical" evidence="10">
    <location>
        <begin position="668"/>
        <end position="698"/>
    </location>
</feature>
<protein>
    <submittedName>
        <fullName evidence="11">Solute carrier family 13 member 1</fullName>
    </submittedName>
</protein>
<keyword evidence="6" id="KW-0915">Sodium</keyword>
<feature type="region of interest" description="Disordered" evidence="9">
    <location>
        <begin position="51"/>
        <end position="82"/>
    </location>
</feature>
<feature type="transmembrane region" description="Helical" evidence="10">
    <location>
        <begin position="436"/>
        <end position="462"/>
    </location>
</feature>
<organism evidence="11 12">
    <name type="scientific">Galemys pyrenaicus</name>
    <name type="common">Iberian desman</name>
    <name type="synonym">Pyrenean desman</name>
    <dbReference type="NCBI Taxonomy" id="202257"/>
    <lineage>
        <taxon>Eukaryota</taxon>
        <taxon>Metazoa</taxon>
        <taxon>Chordata</taxon>
        <taxon>Craniata</taxon>
        <taxon>Vertebrata</taxon>
        <taxon>Euteleostomi</taxon>
        <taxon>Mammalia</taxon>
        <taxon>Eutheria</taxon>
        <taxon>Laurasiatheria</taxon>
        <taxon>Eulipotyphla</taxon>
        <taxon>Talpidae</taxon>
        <taxon>Galemys</taxon>
    </lineage>
</organism>
<sequence length="814" mass="89402">MNDFVSTNLELKCVTIHTSVLPVEIFTVVTSYPKPGVVTDSTVDPEAVLTETPDGKVMSSSDARTSRTSSQAEDGSHSSGVLMTPPIYARVQHRCAHLRMPTLECSQHRRCPSSVVGGWKDLINLCPTPPQVYFTPGVQSDHATLRSCSGRKRQNGTKVRDSSGQMVKEGEGLGALAGSHQQAGLPVVFPDTACLLGVRLSPALSVTGFFTLFSLQEAECAYTLFVVAIFWLTEALPLSVTALLPGLMFPLFGIMSSKAVASAYFKDFHLLLIGVICLATSIEKWNLHKRIALRMVMMVGVNLEWQLESTVHTKASHFRLTLGFMISTAFLSMWLSNTSTAAMVMPIVEAVTQQIISAEAEVEATQMSDFSGSTNHALELDESINGQETNESKEKTIPVPGHSNDAGKISSKMQLSKNSGTGTRYRTKKDHMMCKLMCLCIAYSSTVGGLTTITGTSTNLIFSEHFNMRYPECRCINFGSWFMLSFPAAIILLLLSWIWLQWLFLGFNFKEMFKCGKTKTVRQKACAEVIKQEYQKLGPIRYQEIVTLILFIVMALLWFSRDPGFISGWSSLFPEYRGFATDSTVALLVGLLFFLIPAKRLTKTTSTGEIVAFDYSPLITWKEFQSFMPWDIAILVGGGFALADGCEVSGLSKWIANQLSPLGSLPGWLIILISSLLVTSLTEVASNPATITLLLPILSPLAEAIHMNPLYILIPSTLCTSFAFLLPVANPPNAIVFSYGHLKVIDMHPNSPIAFLFGKSDVYYSFLFKVKAGLGINIMGVAVVMLGMFTWITPMFDLHNYPSWAPPIGNETTP</sequence>
<keyword evidence="5 10" id="KW-1133">Transmembrane helix</keyword>
<keyword evidence="7 10" id="KW-0472">Membrane</keyword>
<keyword evidence="3" id="KW-0813">Transport</keyword>
<feature type="transmembrane region" description="Helical" evidence="10">
    <location>
        <begin position="222"/>
        <end position="248"/>
    </location>
</feature>
<feature type="compositionally biased region" description="Polar residues" evidence="9">
    <location>
        <begin position="71"/>
        <end position="81"/>
    </location>
</feature>